<dbReference type="Proteomes" id="UP000030329">
    <property type="component" value="Segment"/>
</dbReference>
<accession>A0A0A0YT11</accession>
<dbReference type="RefSeq" id="YP_009140550.1">
    <property type="nucleotide sequence ID" value="NC_027125.1"/>
</dbReference>
<evidence type="ECO:0000313" key="2">
    <source>
        <dbReference type="Proteomes" id="UP000030329"/>
    </source>
</evidence>
<dbReference type="InterPro" id="IPR011335">
    <property type="entry name" value="Restrct_endonuc-II-like"/>
</dbReference>
<dbReference type="InterPro" id="IPR011604">
    <property type="entry name" value="PDDEXK-like_dom_sf"/>
</dbReference>
<dbReference type="GeneID" id="24405119"/>
<dbReference type="SUPFAM" id="SSF52980">
    <property type="entry name" value="Restriction endonuclease-like"/>
    <property type="match status" value="1"/>
</dbReference>
<dbReference type="Gene3D" id="3.90.320.10">
    <property type="match status" value="1"/>
</dbReference>
<evidence type="ECO:0000313" key="1">
    <source>
        <dbReference type="EMBL" id="AIX11904.1"/>
    </source>
</evidence>
<dbReference type="OrthoDB" id="25526at10239"/>
<dbReference type="EMBL" id="KM873719">
    <property type="protein sequence ID" value="AIX11904.1"/>
    <property type="molecule type" value="Genomic_DNA"/>
</dbReference>
<organism evidence="1 2">
    <name type="scientific">Flavobacterium phage FCL-2</name>
    <dbReference type="NCBI Taxonomy" id="908819"/>
    <lineage>
        <taxon>Viruses</taxon>
        <taxon>Duplodnaviria</taxon>
        <taxon>Heunggongvirae</taxon>
        <taxon>Uroviricota</taxon>
        <taxon>Caudoviricetes</taxon>
        <taxon>Ficleduovirus</taxon>
        <taxon>Ficleduovirus FCL2</taxon>
    </lineage>
</organism>
<protein>
    <submittedName>
        <fullName evidence="1">Uncharacterized protein</fullName>
    </submittedName>
</protein>
<proteinExistence type="predicted"/>
<dbReference type="KEGG" id="vg:24405119"/>
<reference evidence="1 2" key="1">
    <citation type="journal article" date="2015" name="Front. Microbiol.">
        <title>The use of phage FCL-2 as an alternative to chemotherapy against columnaris disease in aquaculture.</title>
        <authorList>
            <person name="Laanto E."/>
            <person name="Bamford J.K."/>
            <person name="Ravantti J.J."/>
            <person name="Sundberg L.R."/>
        </authorList>
    </citation>
    <scope>NUCLEOTIDE SEQUENCE [LARGE SCALE GENOMIC DNA]</scope>
</reference>
<keyword evidence="2" id="KW-1185">Reference proteome</keyword>
<sequence length="247" mass="28902">MVEKLERIGRFTSSNIWKLTTLDRSGKSFGAPALTYIEEKRAERTLGRNIDLGKQSQATIWGKIMEYYCHKFVLGLEYTLCSDETLVHPKFKFWSGSPDFTKERITGDIKCFEPKRFYEFTLNLMKLIEGLITLDDFKKEEKEIYWQVVSNCILTNNPKGEFISYTPTEEQLLQIRQELEETNILEKLNIEPWQGRFITEKPLYELPYIPSGIEFPNFVSYEFEVPADDIIFLTKKVCDAEKLLTNG</sequence>
<name>A0A0A0YT11_9CAUD</name>